<reference evidence="5 6" key="1">
    <citation type="journal article" date="2019" name="Environ. Microbiol.">
        <title>Species interactions and distinct microbial communities in high Arctic permafrost affected cryosols are associated with the CH4 and CO2 gas fluxes.</title>
        <authorList>
            <person name="Altshuler I."/>
            <person name="Hamel J."/>
            <person name="Turney S."/>
            <person name="Magnuson E."/>
            <person name="Levesque R."/>
            <person name="Greer C."/>
            <person name="Whyte L.G."/>
        </authorList>
    </citation>
    <scope>NUCLEOTIDE SEQUENCE [LARGE SCALE GENOMIC DNA]</scope>
    <source>
        <strain evidence="5 6">S5.1</strain>
    </source>
</reference>
<name>A0A502C5J9_9SPHN</name>
<feature type="domain" description="FAD-binding PCMH-type" evidence="4">
    <location>
        <begin position="1"/>
        <end position="170"/>
    </location>
</feature>
<gene>
    <name evidence="5" type="ORF">EAH84_14125</name>
</gene>
<dbReference type="Gene3D" id="3.30.43.10">
    <property type="entry name" value="Uridine Diphospho-n-acetylenolpyruvylglucosamine Reductase, domain 2"/>
    <property type="match status" value="1"/>
</dbReference>
<dbReference type="PANTHER" id="PTHR42659">
    <property type="entry name" value="XANTHINE DEHYDROGENASE SUBUNIT C-RELATED"/>
    <property type="match status" value="1"/>
</dbReference>
<dbReference type="SUPFAM" id="SSF55447">
    <property type="entry name" value="CO dehydrogenase flavoprotein C-terminal domain-like"/>
    <property type="match status" value="1"/>
</dbReference>
<keyword evidence="6" id="KW-1185">Reference proteome</keyword>
<accession>A0A502C5J9</accession>
<comment type="caution">
    <text evidence="5">The sequence shown here is derived from an EMBL/GenBank/DDBJ whole genome shotgun (WGS) entry which is preliminary data.</text>
</comment>
<dbReference type="SUPFAM" id="SSF56176">
    <property type="entry name" value="FAD-binding/transporter-associated domain-like"/>
    <property type="match status" value="1"/>
</dbReference>
<dbReference type="Gene3D" id="3.30.465.10">
    <property type="match status" value="1"/>
</dbReference>
<dbReference type="InterPro" id="IPR016169">
    <property type="entry name" value="FAD-bd_PCMH_sub2"/>
</dbReference>
<evidence type="ECO:0000313" key="6">
    <source>
        <dbReference type="Proteomes" id="UP000318413"/>
    </source>
</evidence>
<proteinExistence type="predicted"/>
<evidence type="ECO:0000256" key="2">
    <source>
        <dbReference type="ARBA" id="ARBA00022827"/>
    </source>
</evidence>
<dbReference type="SMART" id="SM01092">
    <property type="entry name" value="CO_deh_flav_C"/>
    <property type="match status" value="1"/>
</dbReference>
<dbReference type="AlphaFoldDB" id="A0A502C5J9"/>
<dbReference type="PANTHER" id="PTHR42659:SF2">
    <property type="entry name" value="XANTHINE DEHYDROGENASE SUBUNIT C-RELATED"/>
    <property type="match status" value="1"/>
</dbReference>
<dbReference type="Pfam" id="PF00941">
    <property type="entry name" value="FAD_binding_5"/>
    <property type="match status" value="1"/>
</dbReference>
<evidence type="ECO:0000256" key="1">
    <source>
        <dbReference type="ARBA" id="ARBA00022630"/>
    </source>
</evidence>
<dbReference type="InterPro" id="IPR005107">
    <property type="entry name" value="CO_DH_flav_C"/>
</dbReference>
<organism evidence="5 6">
    <name type="scientific">Sphingomonas oligophenolica</name>
    <dbReference type="NCBI Taxonomy" id="301154"/>
    <lineage>
        <taxon>Bacteria</taxon>
        <taxon>Pseudomonadati</taxon>
        <taxon>Pseudomonadota</taxon>
        <taxon>Alphaproteobacteria</taxon>
        <taxon>Sphingomonadales</taxon>
        <taxon>Sphingomonadaceae</taxon>
        <taxon>Sphingomonas</taxon>
    </lineage>
</organism>
<keyword evidence="1" id="KW-0285">Flavoprotein</keyword>
<dbReference type="GO" id="GO:0016491">
    <property type="term" value="F:oxidoreductase activity"/>
    <property type="evidence" value="ECO:0007669"/>
    <property type="project" value="UniProtKB-KW"/>
</dbReference>
<dbReference type="PROSITE" id="PS51387">
    <property type="entry name" value="FAD_PCMH"/>
    <property type="match status" value="1"/>
</dbReference>
<dbReference type="Gene3D" id="3.30.390.50">
    <property type="entry name" value="CO dehydrogenase flavoprotein, C-terminal domain"/>
    <property type="match status" value="1"/>
</dbReference>
<dbReference type="GO" id="GO:0071949">
    <property type="term" value="F:FAD binding"/>
    <property type="evidence" value="ECO:0007669"/>
    <property type="project" value="InterPro"/>
</dbReference>
<keyword evidence="2" id="KW-0274">FAD</keyword>
<evidence type="ECO:0000256" key="3">
    <source>
        <dbReference type="ARBA" id="ARBA00023002"/>
    </source>
</evidence>
<keyword evidence="3" id="KW-0560">Oxidoreductase</keyword>
<evidence type="ECO:0000259" key="4">
    <source>
        <dbReference type="PROSITE" id="PS51387"/>
    </source>
</evidence>
<dbReference type="InterPro" id="IPR036318">
    <property type="entry name" value="FAD-bd_PCMH-like_sf"/>
</dbReference>
<dbReference type="EMBL" id="RCZK01000016">
    <property type="protein sequence ID" value="TPG08457.1"/>
    <property type="molecule type" value="Genomic_DNA"/>
</dbReference>
<dbReference type="InterPro" id="IPR016166">
    <property type="entry name" value="FAD-bd_PCMH"/>
</dbReference>
<sequence length="271" mass="28585">MYPFAYRRPTTLAEARAMFANGEDAAFLSGGHTLLPTMKQRLASPSDLVDLTGIAELSGIEEVPGGILVRGATTHATVAASPIIGALIPALAGLAGSIADRHVRHRGTIGGSVANNDPAADYPAAVLAMNAVVITDRRRIAADDYFTGLYETAREPDEIVTGVLFARSRSAGYAKFRNPASRYALAGVMVARVDDRVRVAVTGAYSTGVTRVTAFEEALDADFRAGALDALVVDPALLLSDPAADAEYRANLIKVLARRAVDGQGEVRIYK</sequence>
<dbReference type="Proteomes" id="UP000318413">
    <property type="component" value="Unassembled WGS sequence"/>
</dbReference>
<dbReference type="InterPro" id="IPR016167">
    <property type="entry name" value="FAD-bd_PCMH_sub1"/>
</dbReference>
<dbReference type="OrthoDB" id="9814706at2"/>
<protein>
    <submittedName>
        <fullName evidence="5">Xanthine dehydrogenase family protein subunit M</fullName>
    </submittedName>
</protein>
<dbReference type="InterPro" id="IPR036683">
    <property type="entry name" value="CO_DH_flav_C_dom_sf"/>
</dbReference>
<evidence type="ECO:0000313" key="5">
    <source>
        <dbReference type="EMBL" id="TPG08457.1"/>
    </source>
</evidence>
<dbReference type="InterPro" id="IPR002346">
    <property type="entry name" value="Mopterin_DH_FAD-bd"/>
</dbReference>
<dbReference type="InterPro" id="IPR051312">
    <property type="entry name" value="Diverse_Substr_Oxidored"/>
</dbReference>